<proteinExistence type="predicted"/>
<evidence type="ECO:0000313" key="3">
    <source>
        <dbReference type="Proteomes" id="UP000298787"/>
    </source>
</evidence>
<gene>
    <name evidence="2" type="ORF">D9C73_022280</name>
</gene>
<dbReference type="AlphaFoldDB" id="A0A4U5VIZ2"/>
<evidence type="ECO:0000256" key="1">
    <source>
        <dbReference type="SAM" id="Coils"/>
    </source>
</evidence>
<feature type="coiled-coil region" evidence="1">
    <location>
        <begin position="34"/>
        <end position="61"/>
    </location>
</feature>
<keyword evidence="1" id="KW-0175">Coiled coil</keyword>
<dbReference type="EMBL" id="CM014096">
    <property type="protein sequence ID" value="TKS88156.1"/>
    <property type="molecule type" value="Genomic_DNA"/>
</dbReference>
<name>A0A4U5VIZ2_COLLU</name>
<accession>A0A4U5VIZ2</accession>
<keyword evidence="3" id="KW-1185">Reference proteome</keyword>
<evidence type="ECO:0000313" key="2">
    <source>
        <dbReference type="EMBL" id="TKS88156.1"/>
    </source>
</evidence>
<protein>
    <submittedName>
        <fullName evidence="2">Uncharacterized protein</fullName>
    </submittedName>
</protein>
<reference evidence="2 3" key="1">
    <citation type="submission" date="2019-01" db="EMBL/GenBank/DDBJ databases">
        <title>Genome Assembly of Collichthys lucidus.</title>
        <authorList>
            <person name="Cai M."/>
            <person name="Xiao S."/>
        </authorList>
    </citation>
    <scope>NUCLEOTIDE SEQUENCE [LARGE SCALE GENOMIC DNA]</scope>
    <source>
        <strain evidence="2">JT15FE1705JMU</strain>
        <tissue evidence="2">Muscle</tissue>
    </source>
</reference>
<dbReference type="Proteomes" id="UP000298787">
    <property type="component" value="Chromosome 19"/>
</dbReference>
<organism evidence="2 3">
    <name type="scientific">Collichthys lucidus</name>
    <name type="common">Big head croaker</name>
    <name type="synonym">Sciaena lucida</name>
    <dbReference type="NCBI Taxonomy" id="240159"/>
    <lineage>
        <taxon>Eukaryota</taxon>
        <taxon>Metazoa</taxon>
        <taxon>Chordata</taxon>
        <taxon>Craniata</taxon>
        <taxon>Vertebrata</taxon>
        <taxon>Euteleostomi</taxon>
        <taxon>Actinopterygii</taxon>
        <taxon>Neopterygii</taxon>
        <taxon>Teleostei</taxon>
        <taxon>Neoteleostei</taxon>
        <taxon>Acanthomorphata</taxon>
        <taxon>Eupercaria</taxon>
        <taxon>Sciaenidae</taxon>
        <taxon>Collichthys</taxon>
    </lineage>
</organism>
<sequence>MIFNSIAREITPFLTLYQTDKPMLPFLSEDMLQLMKAEACLNQLRSDKKVSEREALELKKECKTFLNTTLSKLQSKAPVNHQLVRSMQCLDPRRMALSKEACLVQMKRMLHHLVEANHIEESICDDVLREFANFCDFAALQATFREFDPKTDRVDTLLYETMGTSKSFANVWHVVKMLLVLSHGQASVKRGFSINKELVVHQIQIQNFAGQRMK</sequence>